<organism evidence="2 3">
    <name type="scientific">Halocynthiibacter styelae</name>
    <dbReference type="NCBI Taxonomy" id="2761955"/>
    <lineage>
        <taxon>Bacteria</taxon>
        <taxon>Pseudomonadati</taxon>
        <taxon>Pseudomonadota</taxon>
        <taxon>Alphaproteobacteria</taxon>
        <taxon>Rhodobacterales</taxon>
        <taxon>Paracoccaceae</taxon>
        <taxon>Halocynthiibacter</taxon>
    </lineage>
</organism>
<comment type="caution">
    <text evidence="2">The sequence shown here is derived from an EMBL/GenBank/DDBJ whole genome shotgun (WGS) entry which is preliminary data.</text>
</comment>
<gene>
    <name evidence="2" type="ORF">H1D41_17175</name>
</gene>
<dbReference type="InterPro" id="IPR013159">
    <property type="entry name" value="DnaA_C"/>
</dbReference>
<proteinExistence type="predicted"/>
<evidence type="ECO:0000313" key="3">
    <source>
        <dbReference type="Proteomes" id="UP000640583"/>
    </source>
</evidence>
<dbReference type="Pfam" id="PF08299">
    <property type="entry name" value="Bac_DnaA_C"/>
    <property type="match status" value="1"/>
</dbReference>
<dbReference type="GO" id="GO:0043565">
    <property type="term" value="F:sequence-specific DNA binding"/>
    <property type="evidence" value="ECO:0007669"/>
    <property type="project" value="InterPro"/>
</dbReference>
<protein>
    <recommendedName>
        <fullName evidence="1">Chromosomal replication initiator DnaA C-terminal domain-containing protein</fullName>
    </recommendedName>
</protein>
<evidence type="ECO:0000313" key="2">
    <source>
        <dbReference type="EMBL" id="MBI1495377.1"/>
    </source>
</evidence>
<dbReference type="SUPFAM" id="SSF48295">
    <property type="entry name" value="TrpR-like"/>
    <property type="match status" value="1"/>
</dbReference>
<evidence type="ECO:0000259" key="1">
    <source>
        <dbReference type="SMART" id="SM00760"/>
    </source>
</evidence>
<dbReference type="RefSeq" id="WP_228850079.1">
    <property type="nucleotide sequence ID" value="NZ_JADCKQ010000019.1"/>
</dbReference>
<keyword evidence="3" id="KW-1185">Reference proteome</keyword>
<dbReference type="EMBL" id="JADCKQ010000019">
    <property type="protein sequence ID" value="MBI1495377.1"/>
    <property type="molecule type" value="Genomic_DNA"/>
</dbReference>
<name>A0A8J7LRB2_9RHOB</name>
<reference evidence="2" key="1">
    <citation type="submission" date="2020-10" db="EMBL/GenBank/DDBJ databases">
        <title>Paenihalocynthiibacter styelae gen. nov., sp. nov., isolated from stalked sea squirt Styela clava.</title>
        <authorList>
            <person name="Kim Y.-O."/>
            <person name="Yoon J.-H."/>
        </authorList>
    </citation>
    <scope>NUCLEOTIDE SEQUENCE</scope>
    <source>
        <strain evidence="2">MYP1-1</strain>
    </source>
</reference>
<accession>A0A8J7LRB2</accession>
<dbReference type="GO" id="GO:0006270">
    <property type="term" value="P:DNA replication initiation"/>
    <property type="evidence" value="ECO:0007669"/>
    <property type="project" value="InterPro"/>
</dbReference>
<sequence length="171" mass="18992">MEFQQPLQMIMRTVCAFRNISEQDLKSASKKQNIADARSEAVWIAKQLTHHSLLSIGRHIGGRDARTCHAAQNRIERRRGETQEYADELDQLLSLARQAVDGATGCSNIATPFDIAQRLLVPSANEPGLKYRELRILAQAYVQADTELTKFRTAAQRARSSLDSIAGGTAQ</sequence>
<dbReference type="GO" id="GO:0005524">
    <property type="term" value="F:ATP binding"/>
    <property type="evidence" value="ECO:0007669"/>
    <property type="project" value="InterPro"/>
</dbReference>
<dbReference type="CDD" id="cd06571">
    <property type="entry name" value="Bac_DnaA_C"/>
    <property type="match status" value="1"/>
</dbReference>
<feature type="domain" description="Chromosomal replication initiator DnaA C-terminal" evidence="1">
    <location>
        <begin position="6"/>
        <end position="75"/>
    </location>
</feature>
<dbReference type="SMART" id="SM00760">
    <property type="entry name" value="Bac_DnaA_C"/>
    <property type="match status" value="1"/>
</dbReference>
<dbReference type="GO" id="GO:0006275">
    <property type="term" value="P:regulation of DNA replication"/>
    <property type="evidence" value="ECO:0007669"/>
    <property type="project" value="InterPro"/>
</dbReference>
<dbReference type="AlphaFoldDB" id="A0A8J7LRB2"/>
<dbReference type="Gene3D" id="1.10.1750.10">
    <property type="match status" value="1"/>
</dbReference>
<dbReference type="InterPro" id="IPR010921">
    <property type="entry name" value="Trp_repressor/repl_initiator"/>
</dbReference>
<dbReference type="Proteomes" id="UP000640583">
    <property type="component" value="Unassembled WGS sequence"/>
</dbReference>